<dbReference type="Pfam" id="PF00149">
    <property type="entry name" value="Metallophos"/>
    <property type="match status" value="1"/>
</dbReference>
<keyword evidence="4" id="KW-1185">Reference proteome</keyword>
<gene>
    <name evidence="3" type="ORF">J2S07_000040</name>
</gene>
<dbReference type="InterPro" id="IPR041796">
    <property type="entry name" value="Mre11_N"/>
</dbReference>
<keyword evidence="1" id="KW-0378">Hydrolase</keyword>
<dbReference type="SUPFAM" id="SSF56300">
    <property type="entry name" value="Metallo-dependent phosphatases"/>
    <property type="match status" value="1"/>
</dbReference>
<name>A0ABT9UYH1_9BACL</name>
<dbReference type="EMBL" id="JAUSTU010000001">
    <property type="protein sequence ID" value="MDQ0153742.1"/>
    <property type="molecule type" value="Genomic_DNA"/>
</dbReference>
<dbReference type="InterPro" id="IPR029052">
    <property type="entry name" value="Metallo-depent_PP-like"/>
</dbReference>
<dbReference type="InterPro" id="IPR014576">
    <property type="entry name" value="Pesterase_YhaO"/>
</dbReference>
<dbReference type="Gene3D" id="3.60.21.10">
    <property type="match status" value="1"/>
</dbReference>
<accession>A0ABT9UYH1</accession>
<evidence type="ECO:0000313" key="3">
    <source>
        <dbReference type="EMBL" id="MDQ0153742.1"/>
    </source>
</evidence>
<reference evidence="3 4" key="1">
    <citation type="submission" date="2023-07" db="EMBL/GenBank/DDBJ databases">
        <title>Genomic Encyclopedia of Type Strains, Phase IV (KMG-IV): sequencing the most valuable type-strain genomes for metagenomic binning, comparative biology and taxonomic classification.</title>
        <authorList>
            <person name="Goeker M."/>
        </authorList>
    </citation>
    <scope>NUCLEOTIDE SEQUENCE [LARGE SCALE GENOMIC DNA]</scope>
    <source>
        <strain evidence="3 4">DSM 23948</strain>
    </source>
</reference>
<proteinExistence type="predicted"/>
<dbReference type="GO" id="GO:0004527">
    <property type="term" value="F:exonuclease activity"/>
    <property type="evidence" value="ECO:0007669"/>
    <property type="project" value="UniProtKB-KW"/>
</dbReference>
<dbReference type="InterPro" id="IPR004843">
    <property type="entry name" value="Calcineurin-like_PHP"/>
</dbReference>
<evidence type="ECO:0000259" key="2">
    <source>
        <dbReference type="Pfam" id="PF00149"/>
    </source>
</evidence>
<evidence type="ECO:0000313" key="4">
    <source>
        <dbReference type="Proteomes" id="UP001231362"/>
    </source>
</evidence>
<sequence length="405" mass="46189">MKSVTFIHAADIHLDSPMVGLQGLPKNIFQRLQESTFKAFTRVIDAALTNSVDFVILAGDLFDHEDRSIRAQIFLKKELERLEKEGIPVFLVHGNHDHLSGNWTDIKLPGNTYVFGSEVSVSKLQTKSDATVHLYGFSYGKKHVYERKIIEYQRQSGADFHIGILHGNMEGSSEHGNYAPFHLSELLEKEFDYWALGHIHKKMLLNEEPPIVYSGNTQGRNKKEKGAKGCYIVTLQEAGSQLQFVETSDVNWSELVINGANVTSVDGLYQICRAKIEEARREGRGTLAHIVVQDLSIDSYHAAMVDELLEILQEEEKEETEFVWPIHIQIDEALNFDKEELANHSDFYEELFTVMDEFIEFEETLAPLYKHPSARKLLSSLTQQELTEIKKEAEKLLIQKLIQQG</sequence>
<dbReference type="PANTHER" id="PTHR30337:SF7">
    <property type="entry name" value="PHOSPHOESTERASE"/>
    <property type="match status" value="1"/>
</dbReference>
<dbReference type="PANTHER" id="PTHR30337">
    <property type="entry name" value="COMPONENT OF ATP-DEPENDENT DSDNA EXONUCLEASE"/>
    <property type="match status" value="1"/>
</dbReference>
<keyword evidence="3" id="KW-0269">Exonuclease</keyword>
<keyword evidence="3" id="KW-0540">Nuclease</keyword>
<dbReference type="PIRSF" id="PIRSF033091">
    <property type="entry name" value="Pesterase_YhaO"/>
    <property type="match status" value="1"/>
</dbReference>
<organism evidence="3 4">
    <name type="scientific">Anoxybacillus andreesenii</name>
    <dbReference type="NCBI Taxonomy" id="1325932"/>
    <lineage>
        <taxon>Bacteria</taxon>
        <taxon>Bacillati</taxon>
        <taxon>Bacillota</taxon>
        <taxon>Bacilli</taxon>
        <taxon>Bacillales</taxon>
        <taxon>Anoxybacillaceae</taxon>
        <taxon>Anoxybacillus</taxon>
    </lineage>
</organism>
<dbReference type="CDD" id="cd00840">
    <property type="entry name" value="MPP_Mre11_N"/>
    <property type="match status" value="1"/>
</dbReference>
<dbReference type="Proteomes" id="UP001231362">
    <property type="component" value="Unassembled WGS sequence"/>
</dbReference>
<dbReference type="InterPro" id="IPR050535">
    <property type="entry name" value="DNA_Repair-Maintenance_Comp"/>
</dbReference>
<comment type="caution">
    <text evidence="3">The sequence shown here is derived from an EMBL/GenBank/DDBJ whole genome shotgun (WGS) entry which is preliminary data.</text>
</comment>
<feature type="domain" description="Calcineurin-like phosphoesterase" evidence="2">
    <location>
        <begin position="5"/>
        <end position="201"/>
    </location>
</feature>
<protein>
    <submittedName>
        <fullName evidence="3">DNA repair exonuclease SbcCD nuclease subunit</fullName>
    </submittedName>
</protein>
<evidence type="ECO:0000256" key="1">
    <source>
        <dbReference type="ARBA" id="ARBA00022801"/>
    </source>
</evidence>
<dbReference type="RefSeq" id="WP_307148373.1">
    <property type="nucleotide sequence ID" value="NZ_JAUSTU010000001.1"/>
</dbReference>